<dbReference type="InterPro" id="IPR006558">
    <property type="entry name" value="LamG-like"/>
</dbReference>
<evidence type="ECO:0000256" key="3">
    <source>
        <dbReference type="SAM" id="SignalP"/>
    </source>
</evidence>
<feature type="chain" id="PRO_5040201544" evidence="3">
    <location>
        <begin position="37"/>
        <end position="821"/>
    </location>
</feature>
<dbReference type="SMART" id="SM00560">
    <property type="entry name" value="LamGL"/>
    <property type="match status" value="1"/>
</dbReference>
<evidence type="ECO:0000256" key="1">
    <source>
        <dbReference type="ARBA" id="ARBA00022729"/>
    </source>
</evidence>
<dbReference type="Gene3D" id="2.60.120.200">
    <property type="match status" value="1"/>
</dbReference>
<protein>
    <submittedName>
        <fullName evidence="5">Glycoside hydrolase family 127 protein</fullName>
    </submittedName>
</protein>
<feature type="domain" description="LamG-like jellyroll fold" evidence="4">
    <location>
        <begin position="675"/>
        <end position="811"/>
    </location>
</feature>
<dbReference type="InterPro" id="IPR008928">
    <property type="entry name" value="6-hairpin_glycosidase_sf"/>
</dbReference>
<name>A0A9Q9ICX7_9ACTN</name>
<dbReference type="AlphaFoldDB" id="A0A9Q9ICX7"/>
<evidence type="ECO:0000256" key="2">
    <source>
        <dbReference type="ARBA" id="ARBA00023157"/>
    </source>
</evidence>
<keyword evidence="1 3" id="KW-0732">Signal</keyword>
<evidence type="ECO:0000313" key="6">
    <source>
        <dbReference type="Proteomes" id="UP001058003"/>
    </source>
</evidence>
<dbReference type="InterPro" id="IPR006311">
    <property type="entry name" value="TAT_signal"/>
</dbReference>
<dbReference type="PANTHER" id="PTHR31151:SF0">
    <property type="entry name" value="PROLINE-TRNA LIGASE (DUF1680)"/>
    <property type="match status" value="1"/>
</dbReference>
<evidence type="ECO:0000259" key="4">
    <source>
        <dbReference type="SMART" id="SM00560"/>
    </source>
</evidence>
<dbReference type="EMBL" id="CP073767">
    <property type="protein sequence ID" value="UWZ50893.1"/>
    <property type="molecule type" value="Genomic_DNA"/>
</dbReference>
<dbReference type="SUPFAM" id="SSF48208">
    <property type="entry name" value="Six-hairpin glycosidases"/>
    <property type="match status" value="1"/>
</dbReference>
<evidence type="ECO:0000313" key="5">
    <source>
        <dbReference type="EMBL" id="UWZ50893.1"/>
    </source>
</evidence>
<dbReference type="PROSITE" id="PS51318">
    <property type="entry name" value="TAT"/>
    <property type="match status" value="1"/>
</dbReference>
<dbReference type="GO" id="GO:0016787">
    <property type="term" value="F:hydrolase activity"/>
    <property type="evidence" value="ECO:0007669"/>
    <property type="project" value="UniProtKB-KW"/>
</dbReference>
<accession>A0A9Q9ICX7</accession>
<dbReference type="GO" id="GO:0005975">
    <property type="term" value="P:carbohydrate metabolic process"/>
    <property type="evidence" value="ECO:0007669"/>
    <property type="project" value="InterPro"/>
</dbReference>
<dbReference type="RefSeq" id="WP_033358123.1">
    <property type="nucleotide sequence ID" value="NZ_CP073767.1"/>
</dbReference>
<dbReference type="InterPro" id="IPR013320">
    <property type="entry name" value="ConA-like_dom_sf"/>
</dbReference>
<dbReference type="SUPFAM" id="SSF49899">
    <property type="entry name" value="Concanavalin A-like lectins/glucanases"/>
    <property type="match status" value="1"/>
</dbReference>
<dbReference type="InterPro" id="IPR049046">
    <property type="entry name" value="Beta-AFase-like_GH127_middle"/>
</dbReference>
<keyword evidence="5" id="KW-0378">Hydrolase</keyword>
<dbReference type="PANTHER" id="PTHR31151">
    <property type="entry name" value="PROLINE-TRNA LIGASE (DUF1680)"/>
    <property type="match status" value="1"/>
</dbReference>
<feature type="signal peptide" evidence="3">
    <location>
        <begin position="1"/>
        <end position="36"/>
    </location>
</feature>
<sequence>MSSPPVTRRSVLRTTAVAAGAATVAGPLLTAPAAHAARPDAGVSAYPFPLTAVQLLSSPFSAAAGRIHAYLLFLDNDRLLHTFRLNVGLSSTATPCGGWESPATELRGHSTGHLLSALAQAYASTGNTAFKTKGDQLVTVLAQCQARAGAAGYNTGYLSAFPESFIDRVEARQAVWAPYYTLHKLMAGLLDMHQLAGNAQALTVLTGMAAWVKFRNDRLTQAQRQNMLDTEFGGMNEVLTNLYQLTGDAAHLAAAQQFDHAEIFDPLAAGTDNLNNYHANTQIPKVIGAIREYHATGTTRYRDIAVNFWDIVTRRHTYAIGGNSNGEYFKAPDRIASELSDTTAECCNTHNMLKLTRQLFFTDPARVDYLDYYEKALYNHILASQDPTSAHGFQCYYVPLRAGGIKTYSNDYNSFVCCHGTGMESNTKFGDSIYFHDGAGTLFVNLFIPSVLTWSARGVTVRQETGFPEAGSTRLTVTGAGTFTMKVRIPAWATGATVRVNGTAQAGPAPGTFATIARTWASGDVVDVTLPMALTREAANDNSSVQAVKVGPIVLGGLFGTNNLSALPVLNPASLTATATPLQYTAGGVTLQPFYKVHGQRYSVYWSVTTTTTPPLPLFVAHYQFDGNGTDATGNGRTATVVNGGYVTGRTGSAVNLNGSNGYVALPTGILAGATDFSVALWVRVDALATWARVFDFGSGTGVNMFLTARCGSGTARFAITATGAGGEQRIDAPAALPAGAWTHVAVTRGGNLGVLYVNGAEVARNTALTLGPANLGSTTQNWVGRSQYADPYLDGAVDSLRLYSRALTAAEVAGFASSGT</sequence>
<keyword evidence="2" id="KW-1015">Disulfide bond</keyword>
<dbReference type="KEGG" id="daur:Daura_29280"/>
<dbReference type="Pfam" id="PF20736">
    <property type="entry name" value="Glyco_hydro127M"/>
    <property type="match status" value="1"/>
</dbReference>
<dbReference type="Pfam" id="PF07944">
    <property type="entry name" value="Beta-AFase-like_GH127_cat"/>
    <property type="match status" value="1"/>
</dbReference>
<dbReference type="Pfam" id="PF13385">
    <property type="entry name" value="Laminin_G_3"/>
    <property type="match status" value="1"/>
</dbReference>
<gene>
    <name evidence="5" type="ORF">Daura_29280</name>
</gene>
<organism evidence="5 6">
    <name type="scientific">Dactylosporangium aurantiacum</name>
    <dbReference type="NCBI Taxonomy" id="35754"/>
    <lineage>
        <taxon>Bacteria</taxon>
        <taxon>Bacillati</taxon>
        <taxon>Actinomycetota</taxon>
        <taxon>Actinomycetes</taxon>
        <taxon>Micromonosporales</taxon>
        <taxon>Micromonosporaceae</taxon>
        <taxon>Dactylosporangium</taxon>
    </lineage>
</organism>
<dbReference type="InterPro" id="IPR012878">
    <property type="entry name" value="Beta-AFase-like_GH127_cat"/>
</dbReference>
<dbReference type="Proteomes" id="UP001058003">
    <property type="component" value="Chromosome"/>
</dbReference>
<reference evidence="5" key="1">
    <citation type="submission" date="2021-04" db="EMBL/GenBank/DDBJ databases">
        <title>Dactylosporangium aurantiacum NRRL B-8018 full assembly.</title>
        <authorList>
            <person name="Hartkoorn R.C."/>
            <person name="Beaudoing E."/>
            <person name="Hot D."/>
        </authorList>
    </citation>
    <scope>NUCLEOTIDE SEQUENCE</scope>
    <source>
        <strain evidence="5">NRRL B-8018</strain>
    </source>
</reference>
<dbReference type="OrthoDB" id="9757939at2"/>
<keyword evidence="6" id="KW-1185">Reference proteome</keyword>
<proteinExistence type="predicted"/>